<name>T1B1W3_9ZZZZ</name>
<organism evidence="2">
    <name type="scientific">mine drainage metagenome</name>
    <dbReference type="NCBI Taxonomy" id="410659"/>
    <lineage>
        <taxon>unclassified sequences</taxon>
        <taxon>metagenomes</taxon>
        <taxon>ecological metagenomes</taxon>
    </lineage>
</organism>
<reference evidence="2" key="1">
    <citation type="submission" date="2013-08" db="EMBL/GenBank/DDBJ databases">
        <authorList>
            <person name="Mendez C."/>
            <person name="Richter M."/>
            <person name="Ferrer M."/>
            <person name="Sanchez J."/>
        </authorList>
    </citation>
    <scope>NUCLEOTIDE SEQUENCE</scope>
</reference>
<proteinExistence type="predicted"/>
<feature type="domain" description="Type ISP restriction-modification enzyme coupler" evidence="1">
    <location>
        <begin position="99"/>
        <end position="223"/>
    </location>
</feature>
<feature type="non-terminal residue" evidence="2">
    <location>
        <position position="249"/>
    </location>
</feature>
<dbReference type="GO" id="GO:0004386">
    <property type="term" value="F:helicase activity"/>
    <property type="evidence" value="ECO:0007669"/>
    <property type="project" value="UniProtKB-KW"/>
</dbReference>
<reference evidence="2" key="2">
    <citation type="journal article" date="2014" name="ISME J.">
        <title>Microbial stratification in low pH oxic and suboxic macroscopic growths along an acid mine drainage.</title>
        <authorList>
            <person name="Mendez-Garcia C."/>
            <person name="Mesa V."/>
            <person name="Sprenger R.R."/>
            <person name="Richter M."/>
            <person name="Diez M.S."/>
            <person name="Solano J."/>
            <person name="Bargiela R."/>
            <person name="Golyshina O.V."/>
            <person name="Manteca A."/>
            <person name="Ramos J.L."/>
            <person name="Gallego J.R."/>
            <person name="Llorente I."/>
            <person name="Martins Dos Santos V.A."/>
            <person name="Jensen O.N."/>
            <person name="Pelaez A.I."/>
            <person name="Sanchez J."/>
            <person name="Ferrer M."/>
        </authorList>
    </citation>
    <scope>NUCLEOTIDE SEQUENCE</scope>
</reference>
<keyword evidence="2" id="KW-0347">Helicase</keyword>
<evidence type="ECO:0000313" key="2">
    <source>
        <dbReference type="EMBL" id="EQD48340.1"/>
    </source>
</evidence>
<dbReference type="Pfam" id="PF22240">
    <property type="entry name" value="ISP_coupler"/>
    <property type="match status" value="1"/>
</dbReference>
<feature type="non-terminal residue" evidence="2">
    <location>
        <position position="1"/>
    </location>
</feature>
<sequence>VPAGEDPERVLDDNKRYQVVWQVLQALRAHDDRFDAEVNKLDLQKNRSGRIQVVGVGGTGSTWADRMGRESPPHLALAWQGLEEKVYARVVKRCGTRLYWEDWAADVARLAAAHITRIETAVAAGGAVAESFERYLAGLRQVINPTVSAGEATEMLAQHLITSPVFDALFGDSAFARENPVSRSMTEVLRALHEEEAIDQERAELADFYRSVRTRAEGIDNLEGRQRVIKELYEVFFQRAFPKTAHRLG</sequence>
<accession>T1B1W3</accession>
<dbReference type="InterPro" id="IPR053980">
    <property type="entry name" value="ISP_coupler"/>
</dbReference>
<protein>
    <submittedName>
        <fullName evidence="2">Helicase domain-containing protein</fullName>
    </submittedName>
</protein>
<keyword evidence="2" id="KW-0547">Nucleotide-binding</keyword>
<keyword evidence="2" id="KW-0067">ATP-binding</keyword>
<dbReference type="AlphaFoldDB" id="T1B1W3"/>
<evidence type="ECO:0000259" key="1">
    <source>
        <dbReference type="Pfam" id="PF22240"/>
    </source>
</evidence>
<dbReference type="EMBL" id="AUZY01007885">
    <property type="protein sequence ID" value="EQD48340.1"/>
    <property type="molecule type" value="Genomic_DNA"/>
</dbReference>
<comment type="caution">
    <text evidence="2">The sequence shown here is derived from an EMBL/GenBank/DDBJ whole genome shotgun (WGS) entry which is preliminary data.</text>
</comment>
<keyword evidence="2" id="KW-0378">Hydrolase</keyword>
<gene>
    <name evidence="2" type="ORF">B1B_12080</name>
</gene>